<dbReference type="PANTHER" id="PTHR10937">
    <property type="entry name" value="GLUCOSAMINE--FRUCTOSE-6-PHOSPHATE AMINOTRANSFERASE, ISOMERIZING"/>
    <property type="match status" value="1"/>
</dbReference>
<dbReference type="PROSITE" id="PS51464">
    <property type="entry name" value="SIS"/>
    <property type="match status" value="1"/>
</dbReference>
<organism evidence="3 4">
    <name type="scientific">Frigidibacter mobilis</name>
    <dbReference type="NCBI Taxonomy" id="1335048"/>
    <lineage>
        <taxon>Bacteria</taxon>
        <taxon>Pseudomonadati</taxon>
        <taxon>Pseudomonadota</taxon>
        <taxon>Alphaproteobacteria</taxon>
        <taxon>Rhodobacterales</taxon>
        <taxon>Paracoccaceae</taxon>
        <taxon>Frigidibacter</taxon>
    </lineage>
</organism>
<sequence length="365" mass="38818">MPASPAAFVTSAAPVSTVQGEGAAGPGFGIAAFLQVQHGALDIARGLRPLIRQLLDQGITRLYFIGSGGEQVLALPAVDLLRREGGFPTQACVAAQVVLDPPAGLDQRALAVIPALSGSAPESLALIAFLKARGVTTLALTGEAGSPLAFQADHARINAATPETVAESLLLQTLVLALALLAETGRIDDCDALTDELQRLPALLVAAKQAYEPEAVRRARTLRDEPYHIVTGAGSVWAAAEHFAMRQLEQRLRVRSRPVHAADFFHGTLELVEPGVSIFLLKGEDAARPLCDRVERFAYRYTDKLWVLDAAQVVLPGLSPRLRSLISPVILASLLERLCAHLEMLRGAPPMPRTTNAPKTGAKNT</sequence>
<dbReference type="EMBL" id="CP012661">
    <property type="protein sequence ID" value="AMY69520.1"/>
    <property type="molecule type" value="Genomic_DNA"/>
</dbReference>
<feature type="domain" description="SIS" evidence="2">
    <location>
        <begin position="51"/>
        <end position="191"/>
    </location>
</feature>
<dbReference type="SUPFAM" id="SSF53697">
    <property type="entry name" value="SIS domain"/>
    <property type="match status" value="1"/>
</dbReference>
<dbReference type="KEGG" id="daa:AKL17_2274"/>
<dbReference type="PANTHER" id="PTHR10937:SF14">
    <property type="entry name" value="FRUCTOSELYSINE 6-PHOSPHATE DEGLYCASE"/>
    <property type="match status" value="1"/>
</dbReference>
<dbReference type="OrthoDB" id="9782098at2"/>
<dbReference type="RefSeq" id="WP_084739603.1">
    <property type="nucleotide sequence ID" value="NZ_CP012661.1"/>
</dbReference>
<dbReference type="Gene3D" id="3.40.50.10490">
    <property type="entry name" value="Glucose-6-phosphate isomerase like protein, domain 1"/>
    <property type="match status" value="2"/>
</dbReference>
<dbReference type="GO" id="GO:0097367">
    <property type="term" value="F:carbohydrate derivative binding"/>
    <property type="evidence" value="ECO:0007669"/>
    <property type="project" value="InterPro"/>
</dbReference>
<dbReference type="STRING" id="1335048.AKL17_2274"/>
<dbReference type="AlphaFoldDB" id="A0A159Z559"/>
<evidence type="ECO:0000313" key="3">
    <source>
        <dbReference type="EMBL" id="AMY69520.1"/>
    </source>
</evidence>
<keyword evidence="1" id="KW-0032">Aminotransferase</keyword>
<dbReference type="GO" id="GO:0006047">
    <property type="term" value="P:UDP-N-acetylglucosamine metabolic process"/>
    <property type="evidence" value="ECO:0007669"/>
    <property type="project" value="TreeGrafter"/>
</dbReference>
<protein>
    <submittedName>
        <fullName evidence="3">Transport protein</fullName>
    </submittedName>
</protein>
<name>A0A159Z559_9RHOB</name>
<keyword evidence="4" id="KW-1185">Reference proteome</keyword>
<accession>A0A159Z559</accession>
<dbReference type="GO" id="GO:0006487">
    <property type="term" value="P:protein N-linked glycosylation"/>
    <property type="evidence" value="ECO:0007669"/>
    <property type="project" value="TreeGrafter"/>
</dbReference>
<reference evidence="3 4" key="1">
    <citation type="submission" date="2015-09" db="EMBL/GenBank/DDBJ databases">
        <title>Complete genome sequence of Defluviimonas alba cai42t isolated from an oilfield in Xinjiang.</title>
        <authorList>
            <person name="Geng S."/>
            <person name="Pan X."/>
            <person name="Wu X."/>
        </authorList>
    </citation>
    <scope>NUCLEOTIDE SEQUENCE [LARGE SCALE GENOMIC DNA]</scope>
    <source>
        <strain evidence="4">cai42</strain>
    </source>
</reference>
<dbReference type="InterPro" id="IPR001347">
    <property type="entry name" value="SIS_dom"/>
</dbReference>
<dbReference type="InterPro" id="IPR046348">
    <property type="entry name" value="SIS_dom_sf"/>
</dbReference>
<evidence type="ECO:0000259" key="2">
    <source>
        <dbReference type="PROSITE" id="PS51464"/>
    </source>
</evidence>
<evidence type="ECO:0000313" key="4">
    <source>
        <dbReference type="Proteomes" id="UP000076128"/>
    </source>
</evidence>
<keyword evidence="1" id="KW-0808">Transferase</keyword>
<dbReference type="Proteomes" id="UP000076128">
    <property type="component" value="Chromosome"/>
</dbReference>
<dbReference type="GO" id="GO:0006002">
    <property type="term" value="P:fructose 6-phosphate metabolic process"/>
    <property type="evidence" value="ECO:0007669"/>
    <property type="project" value="TreeGrafter"/>
</dbReference>
<evidence type="ECO:0000256" key="1">
    <source>
        <dbReference type="ARBA" id="ARBA00022576"/>
    </source>
</evidence>
<proteinExistence type="predicted"/>
<dbReference type="Pfam" id="PF01380">
    <property type="entry name" value="SIS"/>
    <property type="match status" value="1"/>
</dbReference>
<dbReference type="GO" id="GO:0004360">
    <property type="term" value="F:glutamine-fructose-6-phosphate transaminase (isomerizing) activity"/>
    <property type="evidence" value="ECO:0007669"/>
    <property type="project" value="TreeGrafter"/>
</dbReference>
<gene>
    <name evidence="3" type="ORF">AKL17_2274</name>
</gene>